<feature type="region of interest" description="Disordered" evidence="1">
    <location>
        <begin position="1550"/>
        <end position="1586"/>
    </location>
</feature>
<keyword evidence="3" id="KW-1185">Reference proteome</keyword>
<feature type="region of interest" description="Disordered" evidence="1">
    <location>
        <begin position="282"/>
        <end position="303"/>
    </location>
</feature>
<feature type="compositionally biased region" description="Basic and acidic residues" evidence="1">
    <location>
        <begin position="1136"/>
        <end position="1145"/>
    </location>
</feature>
<feature type="region of interest" description="Disordered" evidence="1">
    <location>
        <begin position="546"/>
        <end position="569"/>
    </location>
</feature>
<accession>A0ABP0WYB8</accession>
<feature type="compositionally biased region" description="Polar residues" evidence="1">
    <location>
        <begin position="408"/>
        <end position="421"/>
    </location>
</feature>
<feature type="compositionally biased region" description="Polar residues" evidence="1">
    <location>
        <begin position="1"/>
        <end position="16"/>
    </location>
</feature>
<dbReference type="Proteomes" id="UP001497444">
    <property type="component" value="Chromosome 4"/>
</dbReference>
<feature type="region of interest" description="Disordered" evidence="1">
    <location>
        <begin position="1"/>
        <end position="46"/>
    </location>
</feature>
<feature type="compositionally biased region" description="Polar residues" evidence="1">
    <location>
        <begin position="546"/>
        <end position="561"/>
    </location>
</feature>
<feature type="region of interest" description="Disordered" evidence="1">
    <location>
        <begin position="1128"/>
        <end position="1153"/>
    </location>
</feature>
<feature type="region of interest" description="Disordered" evidence="1">
    <location>
        <begin position="399"/>
        <end position="421"/>
    </location>
</feature>
<organism evidence="2 3">
    <name type="scientific">Sphagnum jensenii</name>
    <dbReference type="NCBI Taxonomy" id="128206"/>
    <lineage>
        <taxon>Eukaryota</taxon>
        <taxon>Viridiplantae</taxon>
        <taxon>Streptophyta</taxon>
        <taxon>Embryophyta</taxon>
        <taxon>Bryophyta</taxon>
        <taxon>Sphagnophytina</taxon>
        <taxon>Sphagnopsida</taxon>
        <taxon>Sphagnales</taxon>
        <taxon>Sphagnaceae</taxon>
        <taxon>Sphagnum</taxon>
    </lineage>
</organism>
<name>A0ABP0WYB8_9BRYO</name>
<proteinExistence type="predicted"/>
<feature type="compositionally biased region" description="Basic and acidic residues" evidence="1">
    <location>
        <begin position="24"/>
        <end position="42"/>
    </location>
</feature>
<sequence>MLNRTTSSSMLVSNPSLIGRSRGHHELDDHSGSDRVAVERTSHKMSHSLLSKTTECQSEYHCPTSSIDHDSQEIVGARSGDKDLPSGCAKGYKDLKDISQHLRNRDFKTGLSTTWSKSDLQDSDHHLRNENVKANQSKNHSMGDSNDANQQLRNQDFKAESAKTQLHIDTDSAKDIVHLTNNLTVEEQKIQMLSSVREIRSVAETAKRLFSDLVLCVNQQIQSDQTKEQDRCVTVQIENLNTDAQQVQNVPPEGKTHNLASVSCGEIAPVGGATNEAMPIGTEVPIPNKNATKYKPTTPKSLKKKITPSHYTLEKNTARNLAHAAELLSKGIHGASRMEGAAQSSNFPVDRIHVDCPHKTSQNSIISQTSHTDQPGISIEIIPGRESPQHKWDEVGHEKVPEVDQHPSRSIATQRTRQSSAMRPITARGFGLPSTAISHRVAQCENQMGAHHETLQEQSHKLRRPRHMPQVSSVDQTAAAQGLAKEIEVMTTKGAFKANLRSTAIEHAPLANPVYEEHKEPHRHTYLDRGFLAAAQAVKFRLDPQISLNGGNQRQPTLQKRQSSRPKDVIKESGRGEFYNQMHQELGELARERIKLQWQERAHFQAIEQCLHHMPCTQSPVLLSQQSNEEDAHFLLRDMGPDISSQIALGTFADYLARGAKRQRSAVSPGKESGKKLLRSSAGKRLSQYFSSRKQPPSIVSASLLREKAVGNASKLGKCLAMDDATMKNAMAVERRGQQIIKHEHVQHISQAKEYAFMRRFKPHNLAQRKTSVRRKGESPALVDQMTRVKPVLEDHCVKASARRRNVRPPGYLFKAGVSLMQMSDRITGGKLRSTLDKTTKPTRLATTVQDTCTKVDKSKIVRYARPGNVRGMTLTSFEKLMESKRNGSLRQRSTLPEEGWKRNRQCKGWNSDPCITSDTPHRPADIARHNRSSLKKIQTPKRMHCSLCLPKDKEKQLSLQHVTFALRERIMQERQQRRLKRPWNAKNATVVKQKGTRSTGSHTRSTEMELWPRAETQQAEVKERQAAELFIQDRSVSKEELETQGKFVFQDNSWAKILKAEIDKVVQGKSLHNLATAKCTSEEESPVWKKNYLNWEDLDGANCNELEGEEDDLQCDSDGLMHSIHEEDDTSQTQGHHELADRTDSGGSAVKIGSGDTIKQEADVAYEGPTAPQPEGALVSASPCPSNGMEGSILVEPNEAEEFIQQMIAKDTCEAVSQLCQDSTILDKMSEFPQKLARTGCRSDQDLKRDHGQMGTDEDVISNIPHFHVMATEDVVSNSLSVKNIDCDGSCPDFNMLKYTKPKDTGPTPWRIPEYTLDHSLSKDKEQICIKDVLMDIVLHTILQDDPLQDVPPHLHTIDMLQGSDNRVQHQMQTNKVVQGVTQLPPDVQQAAGGNLVSTFPAATGPPRAEKECQTMELKMPTQPLEQHSLKLQGSPSEVYNQKEQQTVNHQWSCTSVETPEEDSRTTGSPFGPTPLPMLVPVYLTCSGCMVMPSIQFPSSPPPAQHTLQPVSVCKNNQGTQLAHPHISSNQNNNASLLVRAPKLHGIGGRSGKRCASWEERNSERGSQECTSPITPPTPLSSPTYKANLKKAMEPFAAFSPAERSTLPEAASHKADPLTPCTSEGFQIEVDRFQQTLPAQVLEPEIEPAQGVSKTLSLQQSCAAEVGLDVESHRVGSFGAIRAEIKELEEAALLLLKKTCMMTPSATSLSGDSSCASSPILSNLSPGELKTEGARQSSISGDEGCTNEMHLFVTHGDSSQRYHQRALTLEPFGIRKLLHCLGPPSEGEVEAGALQLMDEAGQVHNGVIPSCSRTIDHDGVTEPGELPAAQDDSNFHMMPVHQTAPIPDQQASLASSMSEGEFKANTTGAFEIQFVT</sequence>
<protein>
    <submittedName>
        <fullName evidence="2">Uncharacterized protein</fullName>
    </submittedName>
</protein>
<evidence type="ECO:0000256" key="1">
    <source>
        <dbReference type="SAM" id="MobiDB-lite"/>
    </source>
</evidence>
<reference evidence="2" key="1">
    <citation type="submission" date="2024-02" db="EMBL/GenBank/DDBJ databases">
        <authorList>
            <consortium name="ELIXIR-Norway"/>
            <consortium name="Elixir Norway"/>
        </authorList>
    </citation>
    <scope>NUCLEOTIDE SEQUENCE</scope>
</reference>
<evidence type="ECO:0000313" key="2">
    <source>
        <dbReference type="EMBL" id="CAK9271807.1"/>
    </source>
</evidence>
<feature type="compositionally biased region" description="Basic and acidic residues" evidence="1">
    <location>
        <begin position="1557"/>
        <end position="1568"/>
    </location>
</feature>
<dbReference type="EMBL" id="OZ020099">
    <property type="protein sequence ID" value="CAK9271807.1"/>
    <property type="molecule type" value="Genomic_DNA"/>
</dbReference>
<gene>
    <name evidence="2" type="ORF">CSSPJE1EN1_LOCUS17285</name>
</gene>
<evidence type="ECO:0000313" key="3">
    <source>
        <dbReference type="Proteomes" id="UP001497444"/>
    </source>
</evidence>